<dbReference type="Gene3D" id="3.90.1720.10">
    <property type="entry name" value="endopeptidase domain like (from Nostoc punctiforme)"/>
    <property type="match status" value="1"/>
</dbReference>
<dbReference type="SUPFAM" id="SSF54001">
    <property type="entry name" value="Cysteine proteinases"/>
    <property type="match status" value="1"/>
</dbReference>
<dbReference type="Proteomes" id="UP000249061">
    <property type="component" value="Unassembled WGS sequence"/>
</dbReference>
<evidence type="ECO:0000313" key="1">
    <source>
        <dbReference type="EMBL" id="PZR10197.1"/>
    </source>
</evidence>
<reference evidence="1 2" key="1">
    <citation type="submission" date="2017-08" db="EMBL/GenBank/DDBJ databases">
        <title>Infants hospitalized years apart are colonized by the same room-sourced microbial strains.</title>
        <authorList>
            <person name="Brooks B."/>
            <person name="Olm M.R."/>
            <person name="Firek B.A."/>
            <person name="Baker R."/>
            <person name="Thomas B.C."/>
            <person name="Morowitz M.J."/>
            <person name="Banfield J.F."/>
        </authorList>
    </citation>
    <scope>NUCLEOTIDE SEQUENCE [LARGE SCALE GENOMIC DNA]</scope>
    <source>
        <strain evidence="1">S2_003_000_R2_14</strain>
    </source>
</reference>
<gene>
    <name evidence="1" type="ORF">DI536_20430</name>
</gene>
<evidence type="ECO:0000313" key="2">
    <source>
        <dbReference type="Proteomes" id="UP000249061"/>
    </source>
</evidence>
<protein>
    <submittedName>
        <fullName evidence="1">Protein tyrosine phosphatase</fullName>
    </submittedName>
</protein>
<comment type="caution">
    <text evidence="1">The sequence shown here is derived from an EMBL/GenBank/DDBJ whole genome shotgun (WGS) entry which is preliminary data.</text>
</comment>
<accession>A0A2W5T8E8</accession>
<organism evidence="1 2">
    <name type="scientific">Archangium gephyra</name>
    <dbReference type="NCBI Taxonomy" id="48"/>
    <lineage>
        <taxon>Bacteria</taxon>
        <taxon>Pseudomonadati</taxon>
        <taxon>Myxococcota</taxon>
        <taxon>Myxococcia</taxon>
        <taxon>Myxococcales</taxon>
        <taxon>Cystobacterineae</taxon>
        <taxon>Archangiaceae</taxon>
        <taxon>Archangium</taxon>
    </lineage>
</organism>
<proteinExistence type="predicted"/>
<dbReference type="AlphaFoldDB" id="A0A2W5T8E8"/>
<name>A0A2W5T8E8_9BACT</name>
<dbReference type="EMBL" id="QFQP01000018">
    <property type="protein sequence ID" value="PZR10197.1"/>
    <property type="molecule type" value="Genomic_DNA"/>
</dbReference>
<dbReference type="InterPro" id="IPR038765">
    <property type="entry name" value="Papain-like_cys_pep_sf"/>
</dbReference>
<sequence length="515" mass="57253">MTSLLALAVLAASPGSQQSVYSLEQKAFVETAKHDLETLKRFVAGMNGVLAQVKANDALFTKHSDVYSPEQKDTLLSSWGSLFAYFSATEGLRQKYWDFVKLSPSDPRHAWGFLVTHTALTSMLAYGLRFASLTLNNKQLETLFDEANEEYGVPSGAFAQFKLKAIHVATSAQLFTGDTWAAATVPLMKRQKTWDDAKWAFDEMKADSKIAHVELVRHGGKLYAGNGRDLAIDESMRAVFPAQKAFAEWMGDTRVARIGQPLVTTDDVARTVIPKLLPGDVIVTRQNWFLSNIGLPGFWPHAELYVGAASDLSRSFDADAEVNEWVAKQPEGAKTFSELLQKRYPKKWKTYAEGADFQGHAPIRVIESISEGVSFTAVEHAFGVDYLGALRPRLSNLDKARAIERAFKYQGRPYDFDFDFFSDAALVCTELVYKAYQPGGGMKGVSLDLVNVAGRRTLPANEIVKRFDKEAGKADAQFDFVLFLDGSEATSKVVTSDEATFRKTWKRLKWDVAQK</sequence>